<accession>Q7XKX3</accession>
<feature type="region of interest" description="Disordered" evidence="1">
    <location>
        <begin position="53"/>
        <end position="139"/>
    </location>
</feature>
<evidence type="ECO:0000313" key="2">
    <source>
        <dbReference type="EMBL" id="CAE05421.2"/>
    </source>
</evidence>
<evidence type="ECO:0000256" key="1">
    <source>
        <dbReference type="SAM" id="MobiDB-lite"/>
    </source>
</evidence>
<dbReference type="AlphaFoldDB" id="Q7XKX3"/>
<organism evidence="2">
    <name type="scientific">Oryza sativa subsp. japonica</name>
    <name type="common">Rice</name>
    <dbReference type="NCBI Taxonomy" id="39947"/>
    <lineage>
        <taxon>Eukaryota</taxon>
        <taxon>Viridiplantae</taxon>
        <taxon>Streptophyta</taxon>
        <taxon>Embryophyta</taxon>
        <taxon>Tracheophyta</taxon>
        <taxon>Spermatophyta</taxon>
        <taxon>Magnoliopsida</taxon>
        <taxon>Liliopsida</taxon>
        <taxon>Poales</taxon>
        <taxon>Poaceae</taxon>
        <taxon>BOP clade</taxon>
        <taxon>Oryzoideae</taxon>
        <taxon>Oryzeae</taxon>
        <taxon>Oryzinae</taxon>
        <taxon>Oryza</taxon>
        <taxon>Oryza sativa</taxon>
    </lineage>
</organism>
<protein>
    <submittedName>
        <fullName evidence="2">OSJNBa0035I04.9 protein</fullName>
    </submittedName>
</protein>
<gene>
    <name evidence="2" type="primary">OSJNBa0035I04.9</name>
</gene>
<sequence length="283" mass="30507">MEEETERVQISHLEERIIANFGLQTKLGCGDKEQIVGLFVEAAEGRGSGLGEAAAWARRPPGRGGGWAGGRARRPLGRGGGWARGDRARRRSGEAAAGPRGGRARRPLGRGGRRGEAAFGRGGSHDGGQVLSASSDGGRQDLAEGADRLALAVDDHEVVADDFRGATFHHRHHALVENAYLPHVLAEGRAVTVRNRQRRLFTNGVAAVGRGLQDTSLISSPEDHTQGQIDFTVIVVIIILWNILIHANRTKIVNEDSIGYINELCSSIKELDVMYLHVATCLR</sequence>
<feature type="compositionally biased region" description="Basic residues" evidence="1">
    <location>
        <begin position="102"/>
        <end position="112"/>
    </location>
</feature>
<proteinExistence type="predicted"/>
<reference evidence="2" key="1">
    <citation type="journal article" date="2002" name="Nature">
        <title>Sequence and analysis of rice chromosome 4.</title>
        <authorList>
            <person name="Feng Q."/>
            <person name="Zhang Y."/>
            <person name="Hao P."/>
            <person name="Wang S."/>
            <person name="Fu G."/>
            <person name="Huang Y."/>
            <person name="Li Y."/>
            <person name="Zhu J."/>
            <person name="Liu Y."/>
            <person name="Hu X."/>
            <person name="Jia P."/>
            <person name="Zhang Y."/>
            <person name="Zhao Q."/>
            <person name="Ying K."/>
            <person name="Yu S."/>
            <person name="Tang Y."/>
            <person name="Weng Q."/>
            <person name="Zhang L."/>
            <person name="Lu Y."/>
            <person name="Mu J."/>
            <person name="Lu Y."/>
            <person name="Zhang L.S."/>
            <person name="Yu Z."/>
            <person name="Fan D."/>
            <person name="Liu X."/>
            <person name="Lu T."/>
            <person name="Li C."/>
            <person name="Wu Y."/>
            <person name="Sun T."/>
            <person name="Lei H."/>
            <person name="Li T."/>
            <person name="Hu H."/>
            <person name="Guan J."/>
            <person name="Wu M."/>
            <person name="Zhang R."/>
            <person name="Zhou B."/>
            <person name="Chen Z."/>
            <person name="Chen L."/>
            <person name="Jin Z."/>
            <person name="Wang R."/>
            <person name="Yin H."/>
            <person name="Cai Z."/>
            <person name="Ren S."/>
            <person name="Lv G."/>
            <person name="Gu W."/>
            <person name="Zhu G."/>
            <person name="Tu Y."/>
            <person name="Jia J."/>
            <person name="Zhang Y."/>
            <person name="Chen J."/>
            <person name="Kang H."/>
            <person name="Chen X."/>
            <person name="Shao C."/>
            <person name="Sun Y."/>
            <person name="Hu Q."/>
            <person name="Zhang X."/>
            <person name="Zhang W."/>
            <person name="Wang L."/>
            <person name="Ding C."/>
            <person name="Sheng H."/>
            <person name="Gu J."/>
            <person name="Chen S."/>
            <person name="Ni L."/>
            <person name="Zhu F."/>
            <person name="Chen W."/>
            <person name="Lan L."/>
            <person name="Lai Y."/>
            <person name="Cheng Z."/>
            <person name="Gu M."/>
            <person name="Jiang J."/>
            <person name="Li J."/>
            <person name="Hong G."/>
            <person name="Xue Y."/>
            <person name="Han B."/>
        </authorList>
    </citation>
    <scope>NUCLEOTIDE SEQUENCE [LARGE SCALE GENOMIC DNA]</scope>
</reference>
<dbReference type="EMBL" id="AL731590">
    <property type="protein sequence ID" value="CAE05421.2"/>
    <property type="molecule type" value="Genomic_DNA"/>
</dbReference>
<name>Q7XKX3_ORYSJ</name>